<dbReference type="Proteomes" id="UP000250321">
    <property type="component" value="Unassembled WGS sequence"/>
</dbReference>
<dbReference type="AlphaFoldDB" id="A0A314UMC9"/>
<organism evidence="1 2">
    <name type="scientific">Prunus yedoensis var. nudiflora</name>
    <dbReference type="NCBI Taxonomy" id="2094558"/>
    <lineage>
        <taxon>Eukaryota</taxon>
        <taxon>Viridiplantae</taxon>
        <taxon>Streptophyta</taxon>
        <taxon>Embryophyta</taxon>
        <taxon>Tracheophyta</taxon>
        <taxon>Spermatophyta</taxon>
        <taxon>Magnoliopsida</taxon>
        <taxon>eudicotyledons</taxon>
        <taxon>Gunneridae</taxon>
        <taxon>Pentapetalae</taxon>
        <taxon>rosids</taxon>
        <taxon>fabids</taxon>
        <taxon>Rosales</taxon>
        <taxon>Rosaceae</taxon>
        <taxon>Amygdaloideae</taxon>
        <taxon>Amygdaleae</taxon>
        <taxon>Prunus</taxon>
    </lineage>
</organism>
<accession>A0A314UMC9</accession>
<evidence type="ECO:0000313" key="2">
    <source>
        <dbReference type="Proteomes" id="UP000250321"/>
    </source>
</evidence>
<name>A0A314UMC9_PRUYE</name>
<proteinExistence type="predicted"/>
<reference evidence="1 2" key="1">
    <citation type="submission" date="2018-02" db="EMBL/GenBank/DDBJ databases">
        <title>Draft genome of wild Prunus yedoensis var. nudiflora.</title>
        <authorList>
            <person name="Baek S."/>
            <person name="Kim J.-H."/>
            <person name="Choi K."/>
            <person name="Kim G.-B."/>
            <person name="Cho A."/>
            <person name="Jang H."/>
            <person name="Shin C.-H."/>
            <person name="Yu H.-J."/>
            <person name="Mun J.-H."/>
        </authorList>
    </citation>
    <scope>NUCLEOTIDE SEQUENCE [LARGE SCALE GENOMIC DNA]</scope>
    <source>
        <strain evidence="2">cv. Jeju island</strain>
        <tissue evidence="1">Leaf</tissue>
    </source>
</reference>
<evidence type="ECO:0000313" key="1">
    <source>
        <dbReference type="EMBL" id="PQM38667.1"/>
    </source>
</evidence>
<keyword evidence="2" id="KW-1185">Reference proteome</keyword>
<dbReference type="OrthoDB" id="1194658at2759"/>
<gene>
    <name evidence="1" type="ORF">Pyn_11603</name>
</gene>
<sequence length="178" mass="19801">MVPTYAEEGPKCSRAAGQRRELHLPSLLRLVGGVQMYALYADSDALVEVPVTTARGRWLRREALLSAACFPLPTLGDDHLEASVHYAAHRVRRQLGFDQGVPSDPSHGDLSLLHRVFWTESNIPEDGNLFALALADKGRVGSLSKAYRSYWNRCFASFSRFHAAHCDRLLPTVIYHAA</sequence>
<protein>
    <submittedName>
        <fullName evidence="1">Uncharacterized protein</fullName>
    </submittedName>
</protein>
<comment type="caution">
    <text evidence="1">The sequence shown here is derived from an EMBL/GenBank/DDBJ whole genome shotgun (WGS) entry which is preliminary data.</text>
</comment>
<dbReference type="EMBL" id="PJQY01003291">
    <property type="protein sequence ID" value="PQM38667.1"/>
    <property type="molecule type" value="Genomic_DNA"/>
</dbReference>